<keyword evidence="2" id="KW-1185">Reference proteome</keyword>
<sequence>MTFDEIDNRIKKLIERHKKLYQICKNGKETPIIRKRMMSIAAEISWLLEEKRRLRSDIP</sequence>
<dbReference type="AlphaFoldDB" id="A0A3G2R4C1"/>
<dbReference type="Proteomes" id="UP000280960">
    <property type="component" value="Chromosome"/>
</dbReference>
<evidence type="ECO:0000313" key="2">
    <source>
        <dbReference type="Proteomes" id="UP000280960"/>
    </source>
</evidence>
<protein>
    <submittedName>
        <fullName evidence="1">Uncharacterized protein</fullName>
    </submittedName>
</protein>
<organism evidence="1 2">
    <name type="scientific">Biomaibacter acetigenes</name>
    <dbReference type="NCBI Taxonomy" id="2316383"/>
    <lineage>
        <taxon>Bacteria</taxon>
        <taxon>Bacillati</taxon>
        <taxon>Bacillota</taxon>
        <taxon>Clostridia</taxon>
        <taxon>Thermosediminibacterales</taxon>
        <taxon>Tepidanaerobacteraceae</taxon>
        <taxon>Biomaibacter</taxon>
    </lineage>
</organism>
<dbReference type="RefSeq" id="WP_122014477.1">
    <property type="nucleotide sequence ID" value="NZ_CP033169.1"/>
</dbReference>
<dbReference type="KEGG" id="bacg:D2962_06070"/>
<proteinExistence type="predicted"/>
<gene>
    <name evidence="1" type="ORF">D2962_06070</name>
</gene>
<dbReference type="EMBL" id="CP033169">
    <property type="protein sequence ID" value="AYO30242.1"/>
    <property type="molecule type" value="Genomic_DNA"/>
</dbReference>
<accession>A0A3G2R4C1</accession>
<reference evidence="1 2" key="1">
    <citation type="submission" date="2018-10" db="EMBL/GenBank/DDBJ databases">
        <authorList>
            <person name="Zhang X."/>
        </authorList>
    </citation>
    <scope>NUCLEOTIDE SEQUENCE [LARGE SCALE GENOMIC DNA]</scope>
    <source>
        <strain evidence="1 2">SK-G1</strain>
    </source>
</reference>
<evidence type="ECO:0000313" key="1">
    <source>
        <dbReference type="EMBL" id="AYO30242.1"/>
    </source>
</evidence>
<name>A0A3G2R4C1_9FIRM</name>